<dbReference type="Gramene" id="GBG86783">
    <property type="protein sequence ID" value="GBG86783"/>
    <property type="gene ID" value="CBR_g42067"/>
</dbReference>
<feature type="signal peptide" evidence="1">
    <location>
        <begin position="1"/>
        <end position="21"/>
    </location>
</feature>
<accession>A0A388LWZ9</accession>
<dbReference type="Pfam" id="PF01471">
    <property type="entry name" value="PG_binding_1"/>
    <property type="match status" value="2"/>
</dbReference>
<keyword evidence="4" id="KW-1185">Reference proteome</keyword>
<reference evidence="3 4" key="1">
    <citation type="journal article" date="2018" name="Cell">
        <title>The Chara Genome: Secondary Complexity and Implications for Plant Terrestrialization.</title>
        <authorList>
            <person name="Nishiyama T."/>
            <person name="Sakayama H."/>
            <person name="Vries J.D."/>
            <person name="Buschmann H."/>
            <person name="Saint-Marcoux D."/>
            <person name="Ullrich K.K."/>
            <person name="Haas F.B."/>
            <person name="Vanderstraeten L."/>
            <person name="Becker D."/>
            <person name="Lang D."/>
            <person name="Vosolsobe S."/>
            <person name="Rombauts S."/>
            <person name="Wilhelmsson P.K.I."/>
            <person name="Janitza P."/>
            <person name="Kern R."/>
            <person name="Heyl A."/>
            <person name="Rumpler F."/>
            <person name="Villalobos L.I.A.C."/>
            <person name="Clay J.M."/>
            <person name="Skokan R."/>
            <person name="Toyoda A."/>
            <person name="Suzuki Y."/>
            <person name="Kagoshima H."/>
            <person name="Schijlen E."/>
            <person name="Tajeshwar N."/>
            <person name="Catarino B."/>
            <person name="Hetherington A.J."/>
            <person name="Saltykova A."/>
            <person name="Bonnot C."/>
            <person name="Breuninger H."/>
            <person name="Symeonidi A."/>
            <person name="Radhakrishnan G.V."/>
            <person name="Van Nieuwerburgh F."/>
            <person name="Deforce D."/>
            <person name="Chang C."/>
            <person name="Karol K.G."/>
            <person name="Hedrich R."/>
            <person name="Ulvskov P."/>
            <person name="Glockner G."/>
            <person name="Delwiche C.F."/>
            <person name="Petrasek J."/>
            <person name="Van de Peer Y."/>
            <person name="Friml J."/>
            <person name="Beilby M."/>
            <person name="Dolan L."/>
            <person name="Kohara Y."/>
            <person name="Sugano S."/>
            <person name="Fujiyama A."/>
            <person name="Delaux P.-M."/>
            <person name="Quint M."/>
            <person name="TheiBen G."/>
            <person name="Hagemann M."/>
            <person name="Harholt J."/>
            <person name="Dunand C."/>
            <person name="Zachgo S."/>
            <person name="Langdale J."/>
            <person name="Maumus F."/>
            <person name="Straeten D.V.D."/>
            <person name="Gould S.B."/>
            <person name="Rensing S.A."/>
        </authorList>
    </citation>
    <scope>NUCLEOTIDE SEQUENCE [LARGE SCALE GENOMIC DNA]</scope>
    <source>
        <strain evidence="3 4">S276</strain>
    </source>
</reference>
<proteinExistence type="predicted"/>
<protein>
    <recommendedName>
        <fullName evidence="2">Peptidoglycan binding-like domain-containing protein</fullName>
    </recommendedName>
</protein>
<evidence type="ECO:0000313" key="3">
    <source>
        <dbReference type="EMBL" id="GBG86783.1"/>
    </source>
</evidence>
<dbReference type="Proteomes" id="UP000265515">
    <property type="component" value="Unassembled WGS sequence"/>
</dbReference>
<feature type="domain" description="Peptidoglycan binding-like" evidence="2">
    <location>
        <begin position="30"/>
        <end position="82"/>
    </location>
</feature>
<organism evidence="3 4">
    <name type="scientific">Chara braunii</name>
    <name type="common">Braun's stonewort</name>
    <dbReference type="NCBI Taxonomy" id="69332"/>
    <lineage>
        <taxon>Eukaryota</taxon>
        <taxon>Viridiplantae</taxon>
        <taxon>Streptophyta</taxon>
        <taxon>Charophyceae</taxon>
        <taxon>Charales</taxon>
        <taxon>Characeae</taxon>
        <taxon>Chara</taxon>
    </lineage>
</organism>
<dbReference type="EMBL" id="BFEA01000579">
    <property type="protein sequence ID" value="GBG86783.1"/>
    <property type="molecule type" value="Genomic_DNA"/>
</dbReference>
<dbReference type="InterPro" id="IPR036366">
    <property type="entry name" value="PGBDSf"/>
</dbReference>
<evidence type="ECO:0000256" key="1">
    <source>
        <dbReference type="SAM" id="SignalP"/>
    </source>
</evidence>
<keyword evidence="1" id="KW-0732">Signal</keyword>
<dbReference type="Gene3D" id="1.10.101.10">
    <property type="entry name" value="PGBD-like superfamily/PGBD"/>
    <property type="match status" value="2"/>
</dbReference>
<sequence length="155" mass="16291">MASRGLAFLLVVCLMLQGVFAWPVVQTGARGSTVVALQDLLKARGYVLAVDGIFGPITASAVINFQIANGLVATGIVGQLTWPKVIILVKFGSVGKAVHAVQYLLVYKYRFLAGAGSIDSVFGQNTKNAVIAFQSNKGLARDGIVGPITWQALVS</sequence>
<dbReference type="SUPFAM" id="SSF47090">
    <property type="entry name" value="PGBD-like"/>
    <property type="match status" value="2"/>
</dbReference>
<comment type="caution">
    <text evidence="3">The sequence shown here is derived from an EMBL/GenBank/DDBJ whole genome shotgun (WGS) entry which is preliminary data.</text>
</comment>
<dbReference type="AlphaFoldDB" id="A0A388LWZ9"/>
<feature type="chain" id="PRO_5017401874" description="Peptidoglycan binding-like domain-containing protein" evidence="1">
    <location>
        <begin position="22"/>
        <end position="155"/>
    </location>
</feature>
<evidence type="ECO:0000259" key="2">
    <source>
        <dbReference type="Pfam" id="PF01471"/>
    </source>
</evidence>
<name>A0A388LWZ9_CHABU</name>
<evidence type="ECO:0000313" key="4">
    <source>
        <dbReference type="Proteomes" id="UP000265515"/>
    </source>
</evidence>
<dbReference type="InterPro" id="IPR002477">
    <property type="entry name" value="Peptidoglycan-bd-like"/>
</dbReference>
<gene>
    <name evidence="3" type="ORF">CBR_g42067</name>
</gene>
<feature type="domain" description="Peptidoglycan binding-like" evidence="2">
    <location>
        <begin position="95"/>
        <end position="153"/>
    </location>
</feature>
<dbReference type="InterPro" id="IPR036365">
    <property type="entry name" value="PGBD-like_sf"/>
</dbReference>